<dbReference type="AlphaFoldDB" id="A0A955RXB1"/>
<dbReference type="EMBL" id="JAGQKY010000093">
    <property type="protein sequence ID" value="MCA9397660.1"/>
    <property type="molecule type" value="Genomic_DNA"/>
</dbReference>
<dbReference type="InterPro" id="IPR019240">
    <property type="entry name" value="DUF2196"/>
</dbReference>
<comment type="caution">
    <text evidence="1">The sequence shown here is derived from an EMBL/GenBank/DDBJ whole genome shotgun (WGS) entry which is preliminary data.</text>
</comment>
<dbReference type="NCBIfam" id="TIGR03833">
    <property type="entry name" value="YwbE family protein"/>
    <property type="match status" value="1"/>
</dbReference>
<dbReference type="Pfam" id="PF09962">
    <property type="entry name" value="DUF2196"/>
    <property type="match status" value="1"/>
</dbReference>
<name>A0A955RXB1_UNCKA</name>
<dbReference type="Proteomes" id="UP000699691">
    <property type="component" value="Unassembled WGS sequence"/>
</dbReference>
<reference evidence="1" key="2">
    <citation type="journal article" date="2021" name="Microbiome">
        <title>Successional dynamics and alternative stable states in a saline activated sludge microbial community over 9 years.</title>
        <authorList>
            <person name="Wang Y."/>
            <person name="Ye J."/>
            <person name="Ju F."/>
            <person name="Liu L."/>
            <person name="Boyd J.A."/>
            <person name="Deng Y."/>
            <person name="Parks D.H."/>
            <person name="Jiang X."/>
            <person name="Yin X."/>
            <person name="Woodcroft B.J."/>
            <person name="Tyson G.W."/>
            <person name="Hugenholtz P."/>
            <person name="Polz M.F."/>
            <person name="Zhang T."/>
        </authorList>
    </citation>
    <scope>NUCLEOTIDE SEQUENCE</scope>
    <source>
        <strain evidence="1">HKST-UBA02</strain>
    </source>
</reference>
<dbReference type="PANTHER" id="PTHR40069:SF1">
    <property type="entry name" value="YWBE PROTEIN"/>
    <property type="match status" value="1"/>
</dbReference>
<accession>A0A955RXB1</accession>
<dbReference type="PANTHER" id="PTHR40069">
    <property type="entry name" value="YWBE PROTEIN"/>
    <property type="match status" value="1"/>
</dbReference>
<evidence type="ECO:0000313" key="2">
    <source>
        <dbReference type="Proteomes" id="UP000699691"/>
    </source>
</evidence>
<evidence type="ECO:0000313" key="1">
    <source>
        <dbReference type="EMBL" id="MCA9397660.1"/>
    </source>
</evidence>
<gene>
    <name evidence="1" type="ORF">KC573_02425</name>
</gene>
<reference evidence="1" key="1">
    <citation type="submission" date="2020-04" db="EMBL/GenBank/DDBJ databases">
        <authorList>
            <person name="Zhang T."/>
        </authorList>
    </citation>
    <scope>NUCLEOTIDE SEQUENCE</scope>
    <source>
        <strain evidence="1">HKST-UBA02</strain>
    </source>
</reference>
<sequence>MDLNEITIHSHDNAKGEVPARKDIHVGQTVWAVEKKNYASGQLTEGVVKRILTSKPHHPRGTKVMFEDGTVARVQTITPPDNN</sequence>
<organism evidence="1 2">
    <name type="scientific">candidate division WWE3 bacterium</name>
    <dbReference type="NCBI Taxonomy" id="2053526"/>
    <lineage>
        <taxon>Bacteria</taxon>
        <taxon>Katanobacteria</taxon>
    </lineage>
</organism>
<proteinExistence type="predicted"/>
<protein>
    <submittedName>
        <fullName evidence="1">YwbE family protein</fullName>
    </submittedName>
</protein>